<protein>
    <submittedName>
        <fullName evidence="11">S8 family serine peptidase</fullName>
    </submittedName>
</protein>
<keyword evidence="3 5" id="KW-0378">Hydrolase</keyword>
<evidence type="ECO:0000256" key="2">
    <source>
        <dbReference type="ARBA" id="ARBA00022670"/>
    </source>
</evidence>
<keyword evidence="8" id="KW-0732">Signal</keyword>
<feature type="domain" description="Peptidase S8/S53" evidence="9">
    <location>
        <begin position="192"/>
        <end position="623"/>
    </location>
</feature>
<dbReference type="InterPro" id="IPR050131">
    <property type="entry name" value="Peptidase_S8_subtilisin-like"/>
</dbReference>
<evidence type="ECO:0000256" key="3">
    <source>
        <dbReference type="ARBA" id="ARBA00022801"/>
    </source>
</evidence>
<dbReference type="InterPro" id="IPR023827">
    <property type="entry name" value="Peptidase_S8_Asp-AS"/>
</dbReference>
<reference evidence="11 12" key="1">
    <citation type="submission" date="2024-12" db="EMBL/GenBank/DDBJ databases">
        <title>Forecasting of Potato common scab and diversities of Pathogenic streptomyces spp. in china.</title>
        <authorList>
            <person name="Handique U."/>
            <person name="Wu J."/>
        </authorList>
    </citation>
    <scope>NUCLEOTIDE SEQUENCE [LARGE SCALE GENOMIC DNA]</scope>
    <source>
        <strain evidence="11 12">ZRIMU1530</strain>
    </source>
</reference>
<evidence type="ECO:0000256" key="1">
    <source>
        <dbReference type="ARBA" id="ARBA00011073"/>
    </source>
</evidence>
<dbReference type="InterPro" id="IPR022398">
    <property type="entry name" value="Peptidase_S8_His-AS"/>
</dbReference>
<dbReference type="PROSITE" id="PS51892">
    <property type="entry name" value="SUBTILASE"/>
    <property type="match status" value="1"/>
</dbReference>
<accession>A0ABW9HUP7</accession>
<keyword evidence="12" id="KW-1185">Reference proteome</keyword>
<dbReference type="PROSITE" id="PS00138">
    <property type="entry name" value="SUBTILASE_SER"/>
    <property type="match status" value="1"/>
</dbReference>
<evidence type="ECO:0000256" key="4">
    <source>
        <dbReference type="ARBA" id="ARBA00022825"/>
    </source>
</evidence>
<dbReference type="InterPro" id="IPR015500">
    <property type="entry name" value="Peptidase_S8_subtilisin-rel"/>
</dbReference>
<organism evidence="11 12">
    <name type="scientific">Streptomyces niveiscabiei</name>
    <dbReference type="NCBI Taxonomy" id="164115"/>
    <lineage>
        <taxon>Bacteria</taxon>
        <taxon>Bacillati</taxon>
        <taxon>Actinomycetota</taxon>
        <taxon>Actinomycetes</taxon>
        <taxon>Kitasatosporales</taxon>
        <taxon>Streptomycetaceae</taxon>
        <taxon>Streptomyces</taxon>
    </lineage>
</organism>
<dbReference type="PANTHER" id="PTHR43806:SF11">
    <property type="entry name" value="CEREVISIN-RELATED"/>
    <property type="match status" value="1"/>
</dbReference>
<dbReference type="Proteomes" id="UP001631957">
    <property type="component" value="Unassembled WGS sequence"/>
</dbReference>
<dbReference type="RefSeq" id="WP_409122467.1">
    <property type="nucleotide sequence ID" value="NZ_JBJVNI010000013.1"/>
</dbReference>
<feature type="domain" description="Peptidase C-terminal archaeal/bacterial" evidence="10">
    <location>
        <begin position="935"/>
        <end position="1001"/>
    </location>
</feature>
<dbReference type="PROSITE" id="PS00136">
    <property type="entry name" value="SUBTILASE_ASP"/>
    <property type="match status" value="1"/>
</dbReference>
<evidence type="ECO:0000256" key="7">
    <source>
        <dbReference type="SAM" id="MobiDB-lite"/>
    </source>
</evidence>
<feature type="signal peptide" evidence="8">
    <location>
        <begin position="1"/>
        <end position="29"/>
    </location>
</feature>
<dbReference type="InterPro" id="IPR007280">
    <property type="entry name" value="Peptidase_C_arc/bac"/>
</dbReference>
<feature type="active site" description="Charge relay system" evidence="5">
    <location>
        <position position="201"/>
    </location>
</feature>
<dbReference type="Pfam" id="PF04151">
    <property type="entry name" value="PPC"/>
    <property type="match status" value="1"/>
</dbReference>
<comment type="caution">
    <text evidence="11">The sequence shown here is derived from an EMBL/GenBank/DDBJ whole genome shotgun (WGS) entry which is preliminary data.</text>
</comment>
<dbReference type="PANTHER" id="PTHR43806">
    <property type="entry name" value="PEPTIDASE S8"/>
    <property type="match status" value="1"/>
</dbReference>
<evidence type="ECO:0000256" key="8">
    <source>
        <dbReference type="SAM" id="SignalP"/>
    </source>
</evidence>
<evidence type="ECO:0000259" key="9">
    <source>
        <dbReference type="Pfam" id="PF00082"/>
    </source>
</evidence>
<dbReference type="PRINTS" id="PR00723">
    <property type="entry name" value="SUBTILISIN"/>
</dbReference>
<keyword evidence="4 5" id="KW-0720">Serine protease</keyword>
<evidence type="ECO:0000259" key="10">
    <source>
        <dbReference type="Pfam" id="PF04151"/>
    </source>
</evidence>
<feature type="chain" id="PRO_5047110749" evidence="8">
    <location>
        <begin position="30"/>
        <end position="1086"/>
    </location>
</feature>
<dbReference type="InterPro" id="IPR000209">
    <property type="entry name" value="Peptidase_S8/S53_dom"/>
</dbReference>
<gene>
    <name evidence="11" type="ORF">ACKI18_24425</name>
</gene>
<evidence type="ECO:0000256" key="5">
    <source>
        <dbReference type="PROSITE-ProRule" id="PRU01240"/>
    </source>
</evidence>
<evidence type="ECO:0000256" key="6">
    <source>
        <dbReference type="RuleBase" id="RU003355"/>
    </source>
</evidence>
<dbReference type="InterPro" id="IPR036852">
    <property type="entry name" value="Peptidase_S8/S53_dom_sf"/>
</dbReference>
<evidence type="ECO:0000313" key="11">
    <source>
        <dbReference type="EMBL" id="MFM9611844.1"/>
    </source>
</evidence>
<comment type="similarity">
    <text evidence="1 5 6">Belongs to the peptidase S8 family.</text>
</comment>
<dbReference type="EMBL" id="JBJVNI010000013">
    <property type="protein sequence ID" value="MFM9611844.1"/>
    <property type="molecule type" value="Genomic_DNA"/>
</dbReference>
<dbReference type="Pfam" id="PF00082">
    <property type="entry name" value="Peptidase_S8"/>
    <property type="match status" value="1"/>
</dbReference>
<keyword evidence="2 5" id="KW-0645">Protease</keyword>
<dbReference type="Gene3D" id="2.60.120.380">
    <property type="match status" value="1"/>
</dbReference>
<feature type="region of interest" description="Disordered" evidence="7">
    <location>
        <begin position="140"/>
        <end position="170"/>
    </location>
</feature>
<dbReference type="PROSITE" id="PS00137">
    <property type="entry name" value="SUBTILASE_HIS"/>
    <property type="match status" value="1"/>
</dbReference>
<sequence>MPAPHPAPIPGARRAARIAVAASLVTAFAATGPLPTAFAAPSPAPANSAPDKLGSHDARLLAQAVAHRAKNVTLMIATAPGQTEQVARELGGVEGGSVGRTYDRLGYVRATVPTGEARAAVAAAERLASVQAIDLRDTIPQQAPASERGVNSRTSTTTYPGPGKDTPAKNPYLPTFETGAVDFVRQHPKADGRGVTIGLLDTGVDLDTPALQRTTTGERKIVDWVTSTDPVIDGDGTWLPMTAPVTGPTFDYSGKTWKAPVGSYRIGVFRESATAQGKVTDTPGHSDGDVNRDGDTTDTFGVLYDPAAGTVTVDVNENGDFTDDTPMKPYKDGYQIGHFGTDDPATPIVERQPFVVQIRKDVPMDPRGGDWVGKKADFVDIGLVSGSHGTHVAGVMAGHGLFGGRMDGAAPGAKIVSSRGCAFLTSCTNTAITEGMIDLVANHGVDLVEMTISGPLALNDGNDVFSTVYDRLVATYHIPIVVPSANTGPGANSTGDLSAGDGVIAVGASVSRATYAANYGAAVARPAQVFTFSGRGPAEDGGLSPALVAPGSEVSTIPAWMPGSSVAEAGWKLPPGYAMYNGTSLSSPQAAGASALLLSAAKESGIAMTAKKLRTALTSTARHIAGVQAHEEGAGLIDVPAAWKAIEAGADAHDYTVKAPVSTVLAGKLRTPGFGRGVYDREGGLKAGQKKTYAITVTRTSGPAGSLPHVLRLVNDKDRTFSVVGPQRVDLPLGKPVTVKLRAAPRSAGIKSVLLEVDDPRTPGVDKQILDTVVVSTPLRYTFSASDSVQRASYKSYFVTVPPGTKSLEIALGGLKEGSKTFFTAVDPTGIAVADDDPDTALPASADPVPGVWEITVDARRKSASLDNPYELKVSAFAASFDPAPLTVPEAGLGKPVGTSWTLTNRMAAVDGRLVSDGLSSSRTTRPVIADGATQRSTVEVPEGTTSLDVSIGGAADQAADLDLTVLDARGNVVGQSGSPTADESVSLANPAAGTYTVEVHAYRVPSGSTAYDYHDVFFSSVLGKVTVDSSTPVKLGTGGSAKVPTTVTVAAAAAEGRELVGVVRLVNGRGTTVGTGEVIVQKVTP</sequence>
<proteinExistence type="inferred from homology"/>
<name>A0ABW9HUP7_9ACTN</name>
<dbReference type="InterPro" id="IPR023828">
    <property type="entry name" value="Peptidase_S8_Ser-AS"/>
</dbReference>
<evidence type="ECO:0000313" key="12">
    <source>
        <dbReference type="Proteomes" id="UP001631957"/>
    </source>
</evidence>
<feature type="compositionally biased region" description="Polar residues" evidence="7">
    <location>
        <begin position="140"/>
        <end position="159"/>
    </location>
</feature>
<feature type="active site" description="Charge relay system" evidence="5">
    <location>
        <position position="388"/>
    </location>
</feature>
<feature type="active site" description="Charge relay system" evidence="5">
    <location>
        <position position="584"/>
    </location>
</feature>
<dbReference type="SUPFAM" id="SSF52743">
    <property type="entry name" value="Subtilisin-like"/>
    <property type="match status" value="1"/>
</dbReference>
<dbReference type="Gene3D" id="3.40.50.200">
    <property type="entry name" value="Peptidase S8/S53 domain"/>
    <property type="match status" value="2"/>
</dbReference>